<dbReference type="Pfam" id="PF14526">
    <property type="entry name" value="Cass2"/>
    <property type="match status" value="1"/>
</dbReference>
<dbReference type="EMBL" id="JACHGH010000003">
    <property type="protein sequence ID" value="MBB6452747.1"/>
    <property type="molecule type" value="Genomic_DNA"/>
</dbReference>
<dbReference type="SMART" id="SM00871">
    <property type="entry name" value="AraC_E_bind"/>
    <property type="match status" value="1"/>
</dbReference>
<evidence type="ECO:0000313" key="2">
    <source>
        <dbReference type="EMBL" id="MBB6452747.1"/>
    </source>
</evidence>
<evidence type="ECO:0000313" key="3">
    <source>
        <dbReference type="Proteomes" id="UP000581688"/>
    </source>
</evidence>
<dbReference type="InterPro" id="IPR029441">
    <property type="entry name" value="Cass2"/>
</dbReference>
<protein>
    <submittedName>
        <fullName evidence="2">Putative transcriptional regulator YdeE</fullName>
    </submittedName>
</protein>
<proteinExistence type="predicted"/>
<dbReference type="InterPro" id="IPR010499">
    <property type="entry name" value="AraC_E-bd"/>
</dbReference>
<reference evidence="2 3" key="1">
    <citation type="submission" date="2020-08" db="EMBL/GenBank/DDBJ databases">
        <title>Genomic Encyclopedia of Type Strains, Phase IV (KMG-IV): sequencing the most valuable type-strain genomes for metagenomic binning, comparative biology and taxonomic classification.</title>
        <authorList>
            <person name="Goeker M."/>
        </authorList>
    </citation>
    <scope>NUCLEOTIDE SEQUENCE [LARGE SCALE GENOMIC DNA]</scope>
    <source>
        <strain evidence="2 3">DSM 19612</strain>
    </source>
</reference>
<dbReference type="Gene3D" id="3.20.80.10">
    <property type="entry name" value="Regulatory factor, effector binding domain"/>
    <property type="match status" value="1"/>
</dbReference>
<evidence type="ECO:0000259" key="1">
    <source>
        <dbReference type="SMART" id="SM00871"/>
    </source>
</evidence>
<feature type="domain" description="AraC effector-binding" evidence="1">
    <location>
        <begin position="1"/>
        <end position="152"/>
    </location>
</feature>
<comment type="caution">
    <text evidence="2">The sequence shown here is derived from an EMBL/GenBank/DDBJ whole genome shotgun (WGS) entry which is preliminary data.</text>
</comment>
<dbReference type="AlphaFoldDB" id="A0A841PUR3"/>
<dbReference type="SUPFAM" id="SSF55136">
    <property type="entry name" value="Probable bacterial effector-binding domain"/>
    <property type="match status" value="1"/>
</dbReference>
<gene>
    <name evidence="2" type="ORF">HNQ94_001193</name>
</gene>
<accession>A0A841PUR3</accession>
<organism evidence="2 3">
    <name type="scientific">Salirhabdus euzebyi</name>
    <dbReference type="NCBI Taxonomy" id="394506"/>
    <lineage>
        <taxon>Bacteria</taxon>
        <taxon>Bacillati</taxon>
        <taxon>Bacillota</taxon>
        <taxon>Bacilli</taxon>
        <taxon>Bacillales</taxon>
        <taxon>Bacillaceae</taxon>
        <taxon>Salirhabdus</taxon>
    </lineage>
</organism>
<keyword evidence="3" id="KW-1185">Reference proteome</keyword>
<sequence length="162" mass="18752">MNPVFKKIEEKKLVGYRVICDGDEYAQEIPKAVQTLTNRVDDIKNIIYPVKQLGVFKSGETSEKDDGYWVAFEVSEYTDVPVDMVTLTVEKQQYAVYDYSGPARNIFIEYEKIHKSIEQSGYIRVRNKWTLEIYSTWGDPDQINVQLCDPIKGKINKKAEVN</sequence>
<dbReference type="Proteomes" id="UP000581688">
    <property type="component" value="Unassembled WGS sequence"/>
</dbReference>
<name>A0A841PUR3_9BACI</name>
<dbReference type="InterPro" id="IPR011256">
    <property type="entry name" value="Reg_factor_effector_dom_sf"/>
</dbReference>